<evidence type="ECO:0000313" key="1">
    <source>
        <dbReference type="EMBL" id="MCW7503509.1"/>
    </source>
</evidence>
<evidence type="ECO:0000313" key="2">
    <source>
        <dbReference type="Proteomes" id="UP001208794"/>
    </source>
</evidence>
<reference evidence="1 2" key="1">
    <citation type="submission" date="2022-06" db="EMBL/GenBank/DDBJ databases">
        <title>Leptospira isolates from biofilms formed at urban environments.</title>
        <authorList>
            <person name="Ribeiro P.S."/>
            <person name="Sousa T."/>
            <person name="Carvalho N."/>
            <person name="Aburjaile F."/>
            <person name="Neves F."/>
            <person name="Oliveira D."/>
            <person name="Blanco L."/>
            <person name="Lima J."/>
            <person name="Costa F."/>
            <person name="Brenig B."/>
            <person name="Soares S."/>
            <person name="Ramos R."/>
            <person name="Goes-Neto A."/>
            <person name="Matiuzzi M."/>
            <person name="Azevedo V."/>
            <person name="Ristow P."/>
        </authorList>
    </citation>
    <scope>NUCLEOTIDE SEQUENCE [LARGE SCALE GENOMIC DNA]</scope>
    <source>
        <strain evidence="1 2">VSF14</strain>
    </source>
</reference>
<comment type="caution">
    <text evidence="1">The sequence shown here is derived from an EMBL/GenBank/DDBJ whole genome shotgun (WGS) entry which is preliminary data.</text>
</comment>
<dbReference type="Proteomes" id="UP001208794">
    <property type="component" value="Unassembled WGS sequence"/>
</dbReference>
<accession>A0ABT3M5R6</accession>
<keyword evidence="2" id="KW-1185">Reference proteome</keyword>
<gene>
    <name evidence="1" type="ORF">ND855_05180</name>
</gene>
<organism evidence="1 2">
    <name type="scientific">Leptospira paudalimensis</name>
    <dbReference type="NCBI Taxonomy" id="2950024"/>
    <lineage>
        <taxon>Bacteria</taxon>
        <taxon>Pseudomonadati</taxon>
        <taxon>Spirochaetota</taxon>
        <taxon>Spirochaetia</taxon>
        <taxon>Leptospirales</taxon>
        <taxon>Leptospiraceae</taxon>
        <taxon>Leptospira</taxon>
    </lineage>
</organism>
<sequence>MVRKPFNGFNVAIKNANNSISIGSGSNPLAFIDQNLFLIIYDLSSYK</sequence>
<proteinExistence type="predicted"/>
<dbReference type="EMBL" id="JAMQPR010000001">
    <property type="protein sequence ID" value="MCW7503509.1"/>
    <property type="molecule type" value="Genomic_DNA"/>
</dbReference>
<dbReference type="RefSeq" id="WP_265357474.1">
    <property type="nucleotide sequence ID" value="NZ_JAMQPR010000001.1"/>
</dbReference>
<name>A0ABT3M5R6_9LEPT</name>
<protein>
    <submittedName>
        <fullName evidence="1">Uncharacterized protein</fullName>
    </submittedName>
</protein>